<protein>
    <recommendedName>
        <fullName evidence="4">Secreted protein</fullName>
    </recommendedName>
</protein>
<evidence type="ECO:0000313" key="3">
    <source>
        <dbReference type="Proteomes" id="UP000050525"/>
    </source>
</evidence>
<evidence type="ECO:0000256" key="1">
    <source>
        <dbReference type="SAM" id="SignalP"/>
    </source>
</evidence>
<organism evidence="2 3">
    <name type="scientific">Alligator mississippiensis</name>
    <name type="common">American alligator</name>
    <dbReference type="NCBI Taxonomy" id="8496"/>
    <lineage>
        <taxon>Eukaryota</taxon>
        <taxon>Metazoa</taxon>
        <taxon>Chordata</taxon>
        <taxon>Craniata</taxon>
        <taxon>Vertebrata</taxon>
        <taxon>Euteleostomi</taxon>
        <taxon>Archelosauria</taxon>
        <taxon>Archosauria</taxon>
        <taxon>Crocodylia</taxon>
        <taxon>Alligatoridae</taxon>
        <taxon>Alligatorinae</taxon>
        <taxon>Alligator</taxon>
    </lineage>
</organism>
<dbReference type="Proteomes" id="UP000050525">
    <property type="component" value="Unassembled WGS sequence"/>
</dbReference>
<proteinExistence type="predicted"/>
<sequence length="84" mass="9838">MVHLLVAAFLWEEAEEVPSTPCIAWIRTSEAVALAMQPTVLQWLVWQPSKEKNFLLKSQEHHITHHLWLRRNSLPDLSTWKVTL</sequence>
<feature type="signal peptide" evidence="1">
    <location>
        <begin position="1"/>
        <end position="16"/>
    </location>
</feature>
<dbReference type="EMBL" id="AKHW03006215">
    <property type="protein sequence ID" value="KYO23173.1"/>
    <property type="molecule type" value="Genomic_DNA"/>
</dbReference>
<evidence type="ECO:0008006" key="4">
    <source>
        <dbReference type="Google" id="ProtNLM"/>
    </source>
</evidence>
<gene>
    <name evidence="2" type="ORF">Y1Q_0005610</name>
</gene>
<comment type="caution">
    <text evidence="2">The sequence shown here is derived from an EMBL/GenBank/DDBJ whole genome shotgun (WGS) entry which is preliminary data.</text>
</comment>
<reference evidence="2 3" key="1">
    <citation type="journal article" date="2012" name="Genome Biol.">
        <title>Sequencing three crocodilian genomes to illuminate the evolution of archosaurs and amniotes.</title>
        <authorList>
            <person name="St John J.A."/>
            <person name="Braun E.L."/>
            <person name="Isberg S.R."/>
            <person name="Miles L.G."/>
            <person name="Chong A.Y."/>
            <person name="Gongora J."/>
            <person name="Dalzell P."/>
            <person name="Moran C."/>
            <person name="Bed'hom B."/>
            <person name="Abzhanov A."/>
            <person name="Burgess S.C."/>
            <person name="Cooksey A.M."/>
            <person name="Castoe T.A."/>
            <person name="Crawford N.G."/>
            <person name="Densmore L.D."/>
            <person name="Drew J.C."/>
            <person name="Edwards S.V."/>
            <person name="Faircloth B.C."/>
            <person name="Fujita M.K."/>
            <person name="Greenwold M.J."/>
            <person name="Hoffmann F.G."/>
            <person name="Howard J.M."/>
            <person name="Iguchi T."/>
            <person name="Janes D.E."/>
            <person name="Khan S.Y."/>
            <person name="Kohno S."/>
            <person name="de Koning A.J."/>
            <person name="Lance S.L."/>
            <person name="McCarthy F.M."/>
            <person name="McCormack J.E."/>
            <person name="Merchant M.E."/>
            <person name="Peterson D.G."/>
            <person name="Pollock D.D."/>
            <person name="Pourmand N."/>
            <person name="Raney B.J."/>
            <person name="Roessler K.A."/>
            <person name="Sanford J.R."/>
            <person name="Sawyer R.H."/>
            <person name="Schmidt C.J."/>
            <person name="Triplett E.W."/>
            <person name="Tuberville T.D."/>
            <person name="Venegas-Anaya M."/>
            <person name="Howard J.T."/>
            <person name="Jarvis E.D."/>
            <person name="Guillette L.J.Jr."/>
            <person name="Glenn T.C."/>
            <person name="Green R.E."/>
            <person name="Ray D.A."/>
        </authorList>
    </citation>
    <scope>NUCLEOTIDE SEQUENCE [LARGE SCALE GENOMIC DNA]</scope>
    <source>
        <strain evidence="2">KSC_2009_1</strain>
    </source>
</reference>
<evidence type="ECO:0000313" key="2">
    <source>
        <dbReference type="EMBL" id="KYO23173.1"/>
    </source>
</evidence>
<keyword evidence="3" id="KW-1185">Reference proteome</keyword>
<keyword evidence="1" id="KW-0732">Signal</keyword>
<name>A0A151MFA5_ALLMI</name>
<feature type="chain" id="PRO_5007585128" description="Secreted protein" evidence="1">
    <location>
        <begin position="17"/>
        <end position="84"/>
    </location>
</feature>
<accession>A0A151MFA5</accession>
<dbReference type="AlphaFoldDB" id="A0A151MFA5"/>